<name>A0ABU2JJ94_9ACTN</name>
<keyword evidence="2 5" id="KW-0547">Nucleotide-binding</keyword>
<dbReference type="CDD" id="cd14014">
    <property type="entry name" value="STKc_PknB_like"/>
    <property type="match status" value="1"/>
</dbReference>
<dbReference type="PANTHER" id="PTHR43289:SF34">
    <property type="entry name" value="SERINE_THREONINE-PROTEIN KINASE YBDM-RELATED"/>
    <property type="match status" value="1"/>
</dbReference>
<dbReference type="PROSITE" id="PS00107">
    <property type="entry name" value="PROTEIN_KINASE_ATP"/>
    <property type="match status" value="1"/>
</dbReference>
<dbReference type="InterPro" id="IPR008271">
    <property type="entry name" value="Ser/Thr_kinase_AS"/>
</dbReference>
<evidence type="ECO:0000313" key="9">
    <source>
        <dbReference type="Proteomes" id="UP001183410"/>
    </source>
</evidence>
<evidence type="ECO:0000256" key="5">
    <source>
        <dbReference type="PROSITE-ProRule" id="PRU10141"/>
    </source>
</evidence>
<evidence type="ECO:0000313" key="8">
    <source>
        <dbReference type="EMBL" id="MDT0265055.1"/>
    </source>
</evidence>
<evidence type="ECO:0000259" key="7">
    <source>
        <dbReference type="PROSITE" id="PS50011"/>
    </source>
</evidence>
<dbReference type="GO" id="GO:0004674">
    <property type="term" value="F:protein serine/threonine kinase activity"/>
    <property type="evidence" value="ECO:0007669"/>
    <property type="project" value="UniProtKB-EC"/>
</dbReference>
<dbReference type="InterPro" id="IPR001638">
    <property type="entry name" value="Solute-binding_3/MltF_N"/>
</dbReference>
<keyword evidence="9" id="KW-1185">Reference proteome</keyword>
<feature type="compositionally biased region" description="Pro residues" evidence="6">
    <location>
        <begin position="354"/>
        <end position="364"/>
    </location>
</feature>
<dbReference type="PROSITE" id="PS50011">
    <property type="entry name" value="PROTEIN_KINASE_DOM"/>
    <property type="match status" value="1"/>
</dbReference>
<comment type="caution">
    <text evidence="8">The sequence shown here is derived from an EMBL/GenBank/DDBJ whole genome shotgun (WGS) entry which is preliminary data.</text>
</comment>
<gene>
    <name evidence="8" type="ORF">RM844_01995</name>
</gene>
<dbReference type="InterPro" id="IPR011009">
    <property type="entry name" value="Kinase-like_dom_sf"/>
</dbReference>
<organism evidence="8 9">
    <name type="scientific">Streptomyces chisholmiae</name>
    <dbReference type="NCBI Taxonomy" id="3075540"/>
    <lineage>
        <taxon>Bacteria</taxon>
        <taxon>Bacillati</taxon>
        <taxon>Actinomycetota</taxon>
        <taxon>Actinomycetes</taxon>
        <taxon>Kitasatosporales</taxon>
        <taxon>Streptomycetaceae</taxon>
        <taxon>Streptomyces</taxon>
    </lineage>
</organism>
<dbReference type="Gene3D" id="3.30.200.20">
    <property type="entry name" value="Phosphorylase Kinase, domain 1"/>
    <property type="match status" value="1"/>
</dbReference>
<evidence type="ECO:0000256" key="1">
    <source>
        <dbReference type="ARBA" id="ARBA00022679"/>
    </source>
</evidence>
<feature type="domain" description="Protein kinase" evidence="7">
    <location>
        <begin position="15"/>
        <end position="278"/>
    </location>
</feature>
<reference evidence="9" key="1">
    <citation type="submission" date="2023-07" db="EMBL/GenBank/DDBJ databases">
        <title>30 novel species of actinomycetes from the DSMZ collection.</title>
        <authorList>
            <person name="Nouioui I."/>
        </authorList>
    </citation>
    <scope>NUCLEOTIDE SEQUENCE [LARGE SCALE GENOMIC DNA]</scope>
    <source>
        <strain evidence="9">DSM 44915</strain>
    </source>
</reference>
<keyword evidence="1 8" id="KW-0808">Transferase</keyword>
<evidence type="ECO:0000256" key="2">
    <source>
        <dbReference type="ARBA" id="ARBA00022741"/>
    </source>
</evidence>
<evidence type="ECO:0000256" key="4">
    <source>
        <dbReference type="ARBA" id="ARBA00022840"/>
    </source>
</evidence>
<dbReference type="SUPFAM" id="SSF53850">
    <property type="entry name" value="Periplasmic binding protein-like II"/>
    <property type="match status" value="1"/>
</dbReference>
<dbReference type="Proteomes" id="UP001183410">
    <property type="component" value="Unassembled WGS sequence"/>
</dbReference>
<feature type="compositionally biased region" description="Pro residues" evidence="6">
    <location>
        <begin position="315"/>
        <end position="347"/>
    </location>
</feature>
<accession>A0ABU2JJ94</accession>
<evidence type="ECO:0000256" key="3">
    <source>
        <dbReference type="ARBA" id="ARBA00022777"/>
    </source>
</evidence>
<dbReference type="Gene3D" id="1.10.510.10">
    <property type="entry name" value="Transferase(Phosphotransferase) domain 1"/>
    <property type="match status" value="1"/>
</dbReference>
<dbReference type="InterPro" id="IPR000719">
    <property type="entry name" value="Prot_kinase_dom"/>
</dbReference>
<dbReference type="PANTHER" id="PTHR43289">
    <property type="entry name" value="MITOGEN-ACTIVATED PROTEIN KINASE KINASE KINASE 20-RELATED"/>
    <property type="match status" value="1"/>
</dbReference>
<dbReference type="InterPro" id="IPR017441">
    <property type="entry name" value="Protein_kinase_ATP_BS"/>
</dbReference>
<dbReference type="Pfam" id="PF00497">
    <property type="entry name" value="SBP_bac_3"/>
    <property type="match status" value="1"/>
</dbReference>
<sequence>MEPLAAGDPRTVGPYQLLGRLGAGGMGEVFLGRGPQGRTAAVKVIHAQLAADADFRRRFEREVGAAKRVSQRWTAPVWESDTTSAVPWVATGYLPGPSLHRVVDGLHGPLPDDTVWSLAHGLAQALTDIHAAGLVHRDLKPSNVLVTLEGPRVIDFGIARAADASLVTRTGSLVGSPGYMPPEQIRDEPLTGATDVFALGAVLAFASTGTAPFSAGQPPVHTVLYRVLHEEPELGPADGPLAGELRALVARCLARDPAERPSPAELVEATSARGRAAVDTDSGLWLPATLTSRLGREAAGLLALDTPAPTRIEPTPTPPPATLPNAPATPPPPGRPPVGPTTPPPDAPTMTAPPAGPPPGPGPAPAAGRRRLVLGAAVTAAVVTAAAVGWALTRSSDEDAPVAGGPQTSAPAPGDPGEDGAGGPAEPWEEPEAPLHHLLPPEIQESDEVLVHTAITYPPIMFEEDGAWTGFEPELAAAAGELLGVEFRYERRDYTWLLQDLTNLAGADLDSGIVAMAALPSDRTDPAAVNLDFVNHFQEGQVLVTREGVAGPADLCGATVASWGGDEAEELTQEQFADAGCATPVTYSGHETLEDALAEVAAGAADAAAMPYGSAAGLRPEIEEHGLTVSEPYAVEARGIAVSVGEPDLRDALQQAIQTLIDDGTYAELLERWEVPELAVDSVTVNTGE</sequence>
<dbReference type="EC" id="2.7.11.1" evidence="8"/>
<feature type="compositionally biased region" description="Low complexity" evidence="6">
    <location>
        <begin position="303"/>
        <end position="314"/>
    </location>
</feature>
<dbReference type="PROSITE" id="PS00108">
    <property type="entry name" value="PROTEIN_KINASE_ST"/>
    <property type="match status" value="1"/>
</dbReference>
<dbReference type="SMART" id="SM00062">
    <property type="entry name" value="PBPb"/>
    <property type="match status" value="1"/>
</dbReference>
<protein>
    <submittedName>
        <fullName evidence="8">Serine/threonine-protein kinase</fullName>
        <ecNumber evidence="8">2.7.11.1</ecNumber>
    </submittedName>
</protein>
<dbReference type="EMBL" id="JAVREO010000001">
    <property type="protein sequence ID" value="MDT0265055.1"/>
    <property type="molecule type" value="Genomic_DNA"/>
</dbReference>
<dbReference type="Pfam" id="PF00069">
    <property type="entry name" value="Pkinase"/>
    <property type="match status" value="1"/>
</dbReference>
<keyword evidence="4 5" id="KW-0067">ATP-binding</keyword>
<feature type="binding site" evidence="5">
    <location>
        <position position="43"/>
    </location>
    <ligand>
        <name>ATP</name>
        <dbReference type="ChEBI" id="CHEBI:30616"/>
    </ligand>
</feature>
<feature type="region of interest" description="Disordered" evidence="6">
    <location>
        <begin position="396"/>
        <end position="432"/>
    </location>
</feature>
<feature type="region of interest" description="Disordered" evidence="6">
    <location>
        <begin position="303"/>
        <end position="367"/>
    </location>
</feature>
<dbReference type="SMART" id="SM00220">
    <property type="entry name" value="S_TKc"/>
    <property type="match status" value="1"/>
</dbReference>
<dbReference type="Gene3D" id="3.40.190.10">
    <property type="entry name" value="Periplasmic binding protein-like II"/>
    <property type="match status" value="2"/>
</dbReference>
<keyword evidence="3 8" id="KW-0418">Kinase</keyword>
<dbReference type="SUPFAM" id="SSF56112">
    <property type="entry name" value="Protein kinase-like (PK-like)"/>
    <property type="match status" value="1"/>
</dbReference>
<dbReference type="RefSeq" id="WP_311663926.1">
    <property type="nucleotide sequence ID" value="NZ_JAVREO010000001.1"/>
</dbReference>
<proteinExistence type="predicted"/>
<evidence type="ECO:0000256" key="6">
    <source>
        <dbReference type="SAM" id="MobiDB-lite"/>
    </source>
</evidence>